<dbReference type="GeneID" id="13399398"/>
<dbReference type="GO" id="GO:0043335">
    <property type="term" value="P:protein unfolding"/>
    <property type="evidence" value="ECO:0007669"/>
    <property type="project" value="TreeGrafter"/>
</dbReference>
<dbReference type="InterPro" id="IPR019489">
    <property type="entry name" value="Clp_ATPase_C"/>
</dbReference>
<dbReference type="PANTHER" id="PTHR11638:SF18">
    <property type="entry name" value="HEAT SHOCK PROTEIN 104"/>
    <property type="match status" value="1"/>
</dbReference>
<keyword evidence="5" id="KW-1185">Reference proteome</keyword>
<dbReference type="OrthoDB" id="47330at2759"/>
<dbReference type="GO" id="GO:0005829">
    <property type="term" value="C:cytosol"/>
    <property type="evidence" value="ECO:0007669"/>
    <property type="project" value="TreeGrafter"/>
</dbReference>
<dbReference type="GO" id="GO:0070370">
    <property type="term" value="P:cellular heat acclimation"/>
    <property type="evidence" value="ECO:0007669"/>
    <property type="project" value="TreeGrafter"/>
</dbReference>
<dbReference type="AlphaFoldDB" id="F9X294"/>
<evidence type="ECO:0000313" key="4">
    <source>
        <dbReference type="EMBL" id="EGP89885.1"/>
    </source>
</evidence>
<keyword evidence="1" id="KW-0547">Nucleotide-binding</keyword>
<dbReference type="EMBL" id="CM001197">
    <property type="protein sequence ID" value="EGP89885.1"/>
    <property type="molecule type" value="Genomic_DNA"/>
</dbReference>
<name>F9X294_ZYMTI</name>
<keyword evidence="2" id="KW-0067">ATP-binding</keyword>
<dbReference type="Proteomes" id="UP000008062">
    <property type="component" value="Chromosome 2"/>
</dbReference>
<dbReference type="InParanoid" id="F9X294"/>
<dbReference type="Pfam" id="PF10431">
    <property type="entry name" value="ClpB_D2-small"/>
    <property type="match status" value="1"/>
</dbReference>
<dbReference type="eggNOG" id="KOG1051">
    <property type="taxonomic scope" value="Eukaryota"/>
</dbReference>
<dbReference type="STRING" id="336722.F9X294"/>
<reference evidence="4 5" key="1">
    <citation type="journal article" date="2011" name="PLoS Genet.">
        <title>Finished genome of the fungal wheat pathogen Mycosphaerella graminicola reveals dispensome structure, chromosome plasticity, and stealth pathogenesis.</title>
        <authorList>
            <person name="Goodwin S.B."/>
            <person name="Ben M'barek S."/>
            <person name="Dhillon B."/>
            <person name="Wittenberg A.H.J."/>
            <person name="Crane C.F."/>
            <person name="Hane J.K."/>
            <person name="Foster A.J."/>
            <person name="Van der Lee T.A.J."/>
            <person name="Grimwood J."/>
            <person name="Aerts A."/>
            <person name="Antoniw J."/>
            <person name="Bailey A."/>
            <person name="Bluhm B."/>
            <person name="Bowler J."/>
            <person name="Bristow J."/>
            <person name="van der Burgt A."/>
            <person name="Canto-Canche B."/>
            <person name="Churchill A.C.L."/>
            <person name="Conde-Ferraez L."/>
            <person name="Cools H.J."/>
            <person name="Coutinho P.M."/>
            <person name="Csukai M."/>
            <person name="Dehal P."/>
            <person name="De Wit P."/>
            <person name="Donzelli B."/>
            <person name="van de Geest H.C."/>
            <person name="van Ham R.C.H.J."/>
            <person name="Hammond-Kosack K.E."/>
            <person name="Henrissat B."/>
            <person name="Kilian A."/>
            <person name="Kobayashi A.K."/>
            <person name="Koopmann E."/>
            <person name="Kourmpetis Y."/>
            <person name="Kuzniar A."/>
            <person name="Lindquist E."/>
            <person name="Lombard V."/>
            <person name="Maliepaard C."/>
            <person name="Martins N."/>
            <person name="Mehrabi R."/>
            <person name="Nap J.P.H."/>
            <person name="Ponomarenko A."/>
            <person name="Rudd J.J."/>
            <person name="Salamov A."/>
            <person name="Schmutz J."/>
            <person name="Schouten H.J."/>
            <person name="Shapiro H."/>
            <person name="Stergiopoulos I."/>
            <person name="Torriani S.F.F."/>
            <person name="Tu H."/>
            <person name="de Vries R.P."/>
            <person name="Waalwijk C."/>
            <person name="Ware S.B."/>
            <person name="Wiebenga A."/>
            <person name="Zwiers L.-H."/>
            <person name="Oliver R.P."/>
            <person name="Grigoriev I.V."/>
            <person name="Kema G.H.J."/>
        </authorList>
    </citation>
    <scope>NUCLEOTIDE SEQUENCE [LARGE SCALE GENOMIC DNA]</scope>
    <source>
        <strain evidence="5">CBS 115943 / IPO323</strain>
    </source>
</reference>
<evidence type="ECO:0000259" key="3">
    <source>
        <dbReference type="SMART" id="SM01086"/>
    </source>
</evidence>
<dbReference type="KEGG" id="ztr:MYCGRDRAFT_103218"/>
<evidence type="ECO:0000256" key="2">
    <source>
        <dbReference type="ARBA" id="ARBA00022840"/>
    </source>
</evidence>
<organism evidence="4 5">
    <name type="scientific">Zymoseptoria tritici (strain CBS 115943 / IPO323)</name>
    <name type="common">Speckled leaf blotch fungus</name>
    <name type="synonym">Septoria tritici</name>
    <dbReference type="NCBI Taxonomy" id="336722"/>
    <lineage>
        <taxon>Eukaryota</taxon>
        <taxon>Fungi</taxon>
        <taxon>Dikarya</taxon>
        <taxon>Ascomycota</taxon>
        <taxon>Pezizomycotina</taxon>
        <taxon>Dothideomycetes</taxon>
        <taxon>Dothideomycetidae</taxon>
        <taxon>Mycosphaerellales</taxon>
        <taxon>Mycosphaerellaceae</taxon>
        <taxon>Zymoseptoria</taxon>
    </lineage>
</organism>
<evidence type="ECO:0000313" key="5">
    <source>
        <dbReference type="Proteomes" id="UP000008062"/>
    </source>
</evidence>
<dbReference type="Pfam" id="PF07724">
    <property type="entry name" value="AAA_2"/>
    <property type="match status" value="1"/>
</dbReference>
<dbReference type="PANTHER" id="PTHR11638">
    <property type="entry name" value="ATP-DEPENDENT CLP PROTEASE"/>
    <property type="match status" value="1"/>
</dbReference>
<dbReference type="SMART" id="SM01086">
    <property type="entry name" value="ClpB_D2-small"/>
    <property type="match status" value="1"/>
</dbReference>
<evidence type="ECO:0000256" key="1">
    <source>
        <dbReference type="ARBA" id="ARBA00022741"/>
    </source>
</evidence>
<dbReference type="HOGENOM" id="CLU_005070_9_2_1"/>
<dbReference type="Gene3D" id="3.40.50.300">
    <property type="entry name" value="P-loop containing nucleotide triphosphate hydrolases"/>
    <property type="match status" value="1"/>
</dbReference>
<sequence>MDDGRITDGQGRIIDAKNCIVVMTSNLGAEYLSRPNAQDGRIDPTTRELVMTALRNYFLPEFLNRISSTVIFNRLSRKEIRKIVEVRLDEIQKRLSGNGRNVRIELTEEVKDYLGAAGYSPAYGARPLARLIEKEVLNRLAVLILRGSVRDGETAQVVLEDGHIVVLPNHGESDMEDDEDEMWDEEDAVEELNGDGAEMDLYDD</sequence>
<dbReference type="SUPFAM" id="SSF52540">
    <property type="entry name" value="P-loop containing nucleoside triphosphate hydrolases"/>
    <property type="match status" value="1"/>
</dbReference>
<dbReference type="GO" id="GO:0005524">
    <property type="term" value="F:ATP binding"/>
    <property type="evidence" value="ECO:0007669"/>
    <property type="project" value="UniProtKB-KW"/>
</dbReference>
<accession>F9X294</accession>
<dbReference type="GO" id="GO:0051087">
    <property type="term" value="F:protein-folding chaperone binding"/>
    <property type="evidence" value="ECO:0007669"/>
    <property type="project" value="TreeGrafter"/>
</dbReference>
<dbReference type="Gene3D" id="1.10.8.60">
    <property type="match status" value="1"/>
</dbReference>
<dbReference type="RefSeq" id="XP_003854909.1">
    <property type="nucleotide sequence ID" value="XM_003854861.1"/>
</dbReference>
<dbReference type="GO" id="GO:0051082">
    <property type="term" value="F:unfolded protein binding"/>
    <property type="evidence" value="ECO:0007669"/>
    <property type="project" value="TreeGrafter"/>
</dbReference>
<dbReference type="InterPro" id="IPR050130">
    <property type="entry name" value="ClpA_ClpB"/>
</dbReference>
<feature type="domain" description="Clp ATPase C-terminal" evidence="3">
    <location>
        <begin position="75"/>
        <end position="166"/>
    </location>
</feature>
<proteinExistence type="predicted"/>
<gene>
    <name evidence="4" type="ORF">MYCGRDRAFT_103218</name>
</gene>
<dbReference type="GO" id="GO:0042026">
    <property type="term" value="P:protein refolding"/>
    <property type="evidence" value="ECO:0007669"/>
    <property type="project" value="TreeGrafter"/>
</dbReference>
<dbReference type="InterPro" id="IPR027417">
    <property type="entry name" value="P-loop_NTPase"/>
</dbReference>
<dbReference type="OMA" id="SARDWMA"/>
<protein>
    <recommendedName>
        <fullName evidence="3">Clp ATPase C-terminal domain-containing protein</fullName>
    </recommendedName>
</protein>
<dbReference type="GO" id="GO:0016887">
    <property type="term" value="F:ATP hydrolysis activity"/>
    <property type="evidence" value="ECO:0007669"/>
    <property type="project" value="InterPro"/>
</dbReference>
<dbReference type="InterPro" id="IPR003959">
    <property type="entry name" value="ATPase_AAA_core"/>
</dbReference>